<dbReference type="GO" id="GO:0022857">
    <property type="term" value="F:transmembrane transporter activity"/>
    <property type="evidence" value="ECO:0007669"/>
    <property type="project" value="InterPro"/>
</dbReference>
<protein>
    <submittedName>
        <fullName evidence="8">MFS-type transporter SLC18B1-like</fullName>
    </submittedName>
</protein>
<organism evidence="7 8">
    <name type="scientific">Octopus sinensis</name>
    <name type="common">East Asian common octopus</name>
    <dbReference type="NCBI Taxonomy" id="2607531"/>
    <lineage>
        <taxon>Eukaryota</taxon>
        <taxon>Metazoa</taxon>
        <taxon>Spiralia</taxon>
        <taxon>Lophotrochozoa</taxon>
        <taxon>Mollusca</taxon>
        <taxon>Cephalopoda</taxon>
        <taxon>Coleoidea</taxon>
        <taxon>Octopodiformes</taxon>
        <taxon>Octopoda</taxon>
        <taxon>Incirrata</taxon>
        <taxon>Octopodidae</taxon>
        <taxon>Octopus</taxon>
    </lineage>
</organism>
<evidence type="ECO:0000256" key="1">
    <source>
        <dbReference type="ARBA" id="ARBA00004141"/>
    </source>
</evidence>
<dbReference type="AlphaFoldDB" id="A0A7E6F2I3"/>
<keyword evidence="5 6" id="KW-0472">Membrane</keyword>
<keyword evidence="3 6" id="KW-0812">Transmembrane</keyword>
<feature type="transmembrane region" description="Helical" evidence="6">
    <location>
        <begin position="70"/>
        <end position="90"/>
    </location>
</feature>
<keyword evidence="4 6" id="KW-1133">Transmembrane helix</keyword>
<dbReference type="RefSeq" id="XP_036361718.1">
    <property type="nucleotide sequence ID" value="XM_036505825.1"/>
</dbReference>
<evidence type="ECO:0000256" key="5">
    <source>
        <dbReference type="ARBA" id="ARBA00023136"/>
    </source>
</evidence>
<dbReference type="PANTHER" id="PTHR23506">
    <property type="entry name" value="GH10249P"/>
    <property type="match status" value="1"/>
</dbReference>
<dbReference type="PANTHER" id="PTHR23506:SF26">
    <property type="entry name" value="MFS-TYPE TRANSPORTER SLC18B1"/>
    <property type="match status" value="1"/>
</dbReference>
<dbReference type="Proteomes" id="UP000515154">
    <property type="component" value="Linkage group LG9"/>
</dbReference>
<reference evidence="8" key="1">
    <citation type="submission" date="2025-08" db="UniProtKB">
        <authorList>
            <consortium name="RefSeq"/>
        </authorList>
    </citation>
    <scope>IDENTIFICATION</scope>
</reference>
<keyword evidence="7" id="KW-1185">Reference proteome</keyword>
<dbReference type="GO" id="GO:0016020">
    <property type="term" value="C:membrane"/>
    <property type="evidence" value="ECO:0007669"/>
    <property type="project" value="UniProtKB-SubCell"/>
</dbReference>
<evidence type="ECO:0000256" key="3">
    <source>
        <dbReference type="ARBA" id="ARBA00022692"/>
    </source>
</evidence>
<feature type="transmembrane region" description="Helical" evidence="6">
    <location>
        <begin position="41"/>
        <end position="63"/>
    </location>
</feature>
<evidence type="ECO:0000256" key="2">
    <source>
        <dbReference type="ARBA" id="ARBA00022448"/>
    </source>
</evidence>
<keyword evidence="2" id="KW-0813">Transport</keyword>
<dbReference type="SUPFAM" id="SSF103473">
    <property type="entry name" value="MFS general substrate transporter"/>
    <property type="match status" value="1"/>
</dbReference>
<accession>A0A7E6F2I3</accession>
<evidence type="ECO:0000313" key="7">
    <source>
        <dbReference type="Proteomes" id="UP000515154"/>
    </source>
</evidence>
<name>A0A7E6F2I3_9MOLL</name>
<dbReference type="Pfam" id="PF07690">
    <property type="entry name" value="MFS_1"/>
    <property type="match status" value="1"/>
</dbReference>
<dbReference type="InterPro" id="IPR036259">
    <property type="entry name" value="MFS_trans_sf"/>
</dbReference>
<evidence type="ECO:0000256" key="6">
    <source>
        <dbReference type="SAM" id="Phobius"/>
    </source>
</evidence>
<dbReference type="InterPro" id="IPR011701">
    <property type="entry name" value="MFS"/>
</dbReference>
<evidence type="ECO:0000256" key="4">
    <source>
        <dbReference type="ARBA" id="ARBA00022989"/>
    </source>
</evidence>
<sequence length="97" mass="10517">MVFIILSFIARALESLGCGTISTAVMIFFATEFPDDVSCLFGFRLTATGFGFATSPLFGGMLYDLGGFDLPYLIYGTQLAICLPCDIYLLRSSSMVL</sequence>
<dbReference type="Gene3D" id="1.20.1250.20">
    <property type="entry name" value="MFS general substrate transporter like domains"/>
    <property type="match status" value="1"/>
</dbReference>
<gene>
    <name evidence="8" type="primary">LOC118764798</name>
</gene>
<proteinExistence type="predicted"/>
<dbReference type="InterPro" id="IPR050930">
    <property type="entry name" value="MFS_Vesicular_Transporter"/>
</dbReference>
<comment type="subcellular location">
    <subcellularLocation>
        <location evidence="1">Membrane</location>
        <topology evidence="1">Multi-pass membrane protein</topology>
    </subcellularLocation>
</comment>
<evidence type="ECO:0000313" key="8">
    <source>
        <dbReference type="RefSeq" id="XP_036361718.1"/>
    </source>
</evidence>
<dbReference type="KEGG" id="osn:118764798"/>